<feature type="non-terminal residue" evidence="2">
    <location>
        <position position="1"/>
    </location>
</feature>
<gene>
    <name evidence="2" type="ORF">Gogos_002427</name>
</gene>
<feature type="compositionally biased region" description="Polar residues" evidence="1">
    <location>
        <begin position="8"/>
        <end position="17"/>
    </location>
</feature>
<evidence type="ECO:0000256" key="1">
    <source>
        <dbReference type="SAM" id="MobiDB-lite"/>
    </source>
</evidence>
<dbReference type="Proteomes" id="UP000593579">
    <property type="component" value="Unassembled WGS sequence"/>
</dbReference>
<comment type="caution">
    <text evidence="2">The sequence shown here is derived from an EMBL/GenBank/DDBJ whole genome shotgun (WGS) entry which is preliminary data.</text>
</comment>
<reference evidence="2 3" key="1">
    <citation type="journal article" date="2019" name="Genome Biol. Evol.">
        <title>Insights into the evolution of the New World diploid cottons (Gossypium, subgenus Houzingenia) based on genome sequencing.</title>
        <authorList>
            <person name="Grover C.E."/>
            <person name="Arick M.A. 2nd"/>
            <person name="Thrash A."/>
            <person name="Conover J.L."/>
            <person name="Sanders W.S."/>
            <person name="Peterson D.G."/>
            <person name="Frelichowski J.E."/>
            <person name="Scheffler J.A."/>
            <person name="Scheffler B.E."/>
            <person name="Wendel J.F."/>
        </authorList>
    </citation>
    <scope>NUCLEOTIDE SEQUENCE [LARGE SCALE GENOMIC DNA]</scope>
    <source>
        <strain evidence="2">5</strain>
        <tissue evidence="2">Leaf</tissue>
    </source>
</reference>
<dbReference type="AlphaFoldDB" id="A0A7J9CRD3"/>
<dbReference type="OrthoDB" id="784063at2759"/>
<proteinExistence type="predicted"/>
<protein>
    <submittedName>
        <fullName evidence="2">Uncharacterized protein</fullName>
    </submittedName>
</protein>
<organism evidence="2 3">
    <name type="scientific">Gossypium gossypioides</name>
    <name type="common">Mexican cotton</name>
    <name type="synonym">Selera gossypioides</name>
    <dbReference type="NCBI Taxonomy" id="34282"/>
    <lineage>
        <taxon>Eukaryota</taxon>
        <taxon>Viridiplantae</taxon>
        <taxon>Streptophyta</taxon>
        <taxon>Embryophyta</taxon>
        <taxon>Tracheophyta</taxon>
        <taxon>Spermatophyta</taxon>
        <taxon>Magnoliopsida</taxon>
        <taxon>eudicotyledons</taxon>
        <taxon>Gunneridae</taxon>
        <taxon>Pentapetalae</taxon>
        <taxon>rosids</taxon>
        <taxon>malvids</taxon>
        <taxon>Malvales</taxon>
        <taxon>Malvaceae</taxon>
        <taxon>Malvoideae</taxon>
        <taxon>Gossypium</taxon>
    </lineage>
</organism>
<feature type="compositionally biased region" description="Low complexity" evidence="1">
    <location>
        <begin position="185"/>
        <end position="195"/>
    </location>
</feature>
<accession>A0A7J9CRD3</accession>
<feature type="region of interest" description="Disordered" evidence="1">
    <location>
        <begin position="1"/>
        <end position="28"/>
    </location>
</feature>
<evidence type="ECO:0000313" key="2">
    <source>
        <dbReference type="EMBL" id="MBA0751059.1"/>
    </source>
</evidence>
<evidence type="ECO:0000313" key="3">
    <source>
        <dbReference type="Proteomes" id="UP000593579"/>
    </source>
</evidence>
<name>A0A7J9CRD3_GOSGO</name>
<feature type="region of interest" description="Disordered" evidence="1">
    <location>
        <begin position="175"/>
        <end position="195"/>
    </location>
</feature>
<keyword evidence="3" id="KW-1185">Reference proteome</keyword>
<sequence length="195" mass="22253">MVMEVDNESSGSKANDTSSLQSRQQRQKLEVYNEVLRRLRESDNDEANRPGFEDELWTHFKRLPTRYALDVNVERAEDVLIHKRLLYLAHDPANRPAMEVRLVQFIVKCLMMVAYLCRSNLHLMELISLYQTPYARSLLKILQNTLTDRAGFSIVSIYPPPAFGSSPNLEALALEANKSKDQDGDSSLLDSSHLS</sequence>
<dbReference type="EMBL" id="JABEZY010000012">
    <property type="protein sequence ID" value="MBA0751059.1"/>
    <property type="molecule type" value="Genomic_DNA"/>
</dbReference>